<feature type="region of interest" description="Disordered" evidence="13">
    <location>
        <begin position="544"/>
        <end position="580"/>
    </location>
</feature>
<keyword evidence="6" id="KW-0509">mRNA transport</keyword>
<feature type="transmembrane region" description="Helical" evidence="14">
    <location>
        <begin position="60"/>
        <end position="81"/>
    </location>
</feature>
<sequence length="922" mass="97406">MPADLRRSVPAYGDLLRIALPGRLGRIYGFSFLALHLTLSLVLTFPLSPSRWVWIALRPFWPQLLVCSSVAFLFGLLPLLIADRRATTRFTVSDTWKQAASTAGTGASTKWLVLLLLRVNYAVVLGATHAAALAWANDATSPTYRDSWIPYLPAYYGRGPASSGTVASSSRKHGGAASHGAHTHTQSRPNERVIFLVVSAVITSTLIPFIFARTSTQGVVRRPGDAAALLFHPLELNASLTDRLRTGVLPRLHSATNDTVPGKEPAQLFSIHTITTLLLPPILYLPIYTIIRRPLYRSLLMLIMRVTSTETRFNSNTLSGARASTLATSAAANLRYYLIPSLRGGTLSFLFNVELFLRPALLSAAIFAIAELSLSLARVYATQPVVVSGFANAHLTGAQNPPPGEKDVYTAPTRCLVDGVATLSSRALKAPAISSEDMYTLHLAVAELSILSSSTDAARRRALFNDFGGAGPSSRLSLGANLDTLGGYGPSLQPDRESAWAQVAKAGIKILKHETAALQNRIAPPNPASTLQLTSSLGAKASSEVSRPSFGKDAYVPFTPPTTPAGPKAAPPSVLQAPAPPKTVWDKLAEEVAASGSSSRARARTSAPEAGSPSAFLSVAASSAPSKPTGIVPKALNIAGGVFRLLLPPPAPSTVQQTSTKALQKRTEAVPAPITPLDAAHTLIQAGQQGVSLTLQRLDRLVPQSSREAVLARVKDVVPASSSAQAAGSAEAFLQLLLPVSPATLQKMAPLLKSELQAASTSATLARVLPPHPALAIWAAQALSNLAAASLSEDEYGCVQRASRASARARSRRQEGPGLGGSSSAAEAGAGVSDLVEAMLDLWETVEAAVQLQLKDDPSASEGVTTVWEASVHENVLLPLRRSIGELWAGFGRFGAEIGFGAGEEEALRWRKRVEAVLHNGE</sequence>
<evidence type="ECO:0000256" key="12">
    <source>
        <dbReference type="ARBA" id="ARBA00023242"/>
    </source>
</evidence>
<dbReference type="AlphaFoldDB" id="A0A177UGC1"/>
<dbReference type="GO" id="GO:0015031">
    <property type="term" value="P:protein transport"/>
    <property type="evidence" value="ECO:0007669"/>
    <property type="project" value="UniProtKB-KW"/>
</dbReference>
<reference evidence="16" key="1">
    <citation type="submission" date="2016-04" db="EMBL/GenBank/DDBJ databases">
        <authorList>
            <person name="Nguyen H.D."/>
            <person name="Kesanakurti P."/>
            <person name="Cullis J."/>
            <person name="Levesque C.A."/>
            <person name="Hambleton S."/>
        </authorList>
    </citation>
    <scope>NUCLEOTIDE SEQUENCE</scope>
    <source>
        <strain evidence="16">DAOMC 238032</strain>
    </source>
</reference>
<keyword evidence="4" id="KW-0813">Transport</keyword>
<keyword evidence="18" id="KW-1185">Reference proteome</keyword>
<feature type="transmembrane region" description="Helical" evidence="14">
    <location>
        <begin position="27"/>
        <end position="48"/>
    </location>
</feature>
<reference evidence="15" key="3">
    <citation type="submission" date="2020-10" db="EMBL/GenBank/DDBJ databases">
        <authorList>
            <person name="Sedaghatjoo S."/>
        </authorList>
    </citation>
    <scope>NUCLEOTIDE SEQUENCE</scope>
    <source>
        <strain evidence="15">AZH3</strain>
    </source>
</reference>
<evidence type="ECO:0000256" key="3">
    <source>
        <dbReference type="ARBA" id="ARBA00005760"/>
    </source>
</evidence>
<evidence type="ECO:0000313" key="15">
    <source>
        <dbReference type="EMBL" id="CAD6947315.1"/>
    </source>
</evidence>
<dbReference type="Proteomes" id="UP000836402">
    <property type="component" value="Unassembled WGS sequence"/>
</dbReference>
<dbReference type="EMBL" id="LWDD02000240">
    <property type="protein sequence ID" value="KAE8262422.1"/>
    <property type="molecule type" value="Genomic_DNA"/>
</dbReference>
<dbReference type="PANTHER" id="PTHR13269">
    <property type="entry name" value="NUCLEOPORIN NDC1"/>
    <property type="match status" value="1"/>
</dbReference>
<evidence type="ECO:0000256" key="5">
    <source>
        <dbReference type="ARBA" id="ARBA00022692"/>
    </source>
</evidence>
<dbReference type="InterPro" id="IPR019049">
    <property type="entry name" value="Nucleoporin_prot_Ndc1/Nup"/>
</dbReference>
<comment type="similarity">
    <text evidence="3">Belongs to the NDC1 family.</text>
</comment>
<evidence type="ECO:0008006" key="19">
    <source>
        <dbReference type="Google" id="ProtNLM"/>
    </source>
</evidence>
<feature type="transmembrane region" description="Helical" evidence="14">
    <location>
        <begin position="193"/>
        <end position="212"/>
    </location>
</feature>
<protein>
    <recommendedName>
        <fullName evidence="19">Nucleoporin NDC1</fullName>
    </recommendedName>
</protein>
<dbReference type="GO" id="GO:0070631">
    <property type="term" value="P:spindle pole body localization"/>
    <property type="evidence" value="ECO:0007669"/>
    <property type="project" value="TreeGrafter"/>
</dbReference>
<dbReference type="PANTHER" id="PTHR13269:SF6">
    <property type="entry name" value="NUCLEOPORIN NDC1"/>
    <property type="match status" value="1"/>
</dbReference>
<dbReference type="Pfam" id="PF09531">
    <property type="entry name" value="Ndc1_Nup"/>
    <property type="match status" value="1"/>
</dbReference>
<dbReference type="Proteomes" id="UP000077671">
    <property type="component" value="Unassembled WGS sequence"/>
</dbReference>
<feature type="region of interest" description="Disordered" evidence="13">
    <location>
        <begin position="594"/>
        <end position="613"/>
    </location>
</feature>
<keyword evidence="8 14" id="KW-1133">Transmembrane helix</keyword>
<comment type="subcellular location">
    <subcellularLocation>
        <location evidence="1">Nucleus membrane</location>
        <topology evidence="1">Multi-pass membrane protein</topology>
    </subcellularLocation>
    <subcellularLocation>
        <location evidence="2">Nucleus</location>
        <location evidence="2">Nuclear pore complex</location>
    </subcellularLocation>
</comment>
<feature type="region of interest" description="Disordered" evidence="13">
    <location>
        <begin position="807"/>
        <end position="826"/>
    </location>
</feature>
<keyword evidence="9" id="KW-0811">Translocation</keyword>
<evidence type="ECO:0000313" key="16">
    <source>
        <dbReference type="EMBL" id="KAE8262422.1"/>
    </source>
</evidence>
<evidence type="ECO:0000256" key="6">
    <source>
        <dbReference type="ARBA" id="ARBA00022816"/>
    </source>
</evidence>
<evidence type="ECO:0000256" key="4">
    <source>
        <dbReference type="ARBA" id="ARBA00022448"/>
    </source>
</evidence>
<comment type="caution">
    <text evidence="16">The sequence shown here is derived from an EMBL/GenBank/DDBJ whole genome shotgun (WGS) entry which is preliminary data.</text>
</comment>
<evidence type="ECO:0000256" key="2">
    <source>
        <dbReference type="ARBA" id="ARBA00004567"/>
    </source>
</evidence>
<evidence type="ECO:0000256" key="13">
    <source>
        <dbReference type="SAM" id="MobiDB-lite"/>
    </source>
</evidence>
<feature type="compositionally biased region" description="Low complexity" evidence="13">
    <location>
        <begin position="594"/>
        <end position="610"/>
    </location>
</feature>
<dbReference type="GO" id="GO:0030674">
    <property type="term" value="F:protein-macromolecule adaptor activity"/>
    <property type="evidence" value="ECO:0007669"/>
    <property type="project" value="TreeGrafter"/>
</dbReference>
<keyword evidence="5 14" id="KW-0812">Transmembrane</keyword>
<feature type="compositionally biased region" description="Low complexity" evidence="13">
    <location>
        <begin position="175"/>
        <end position="184"/>
    </location>
</feature>
<evidence type="ECO:0000256" key="11">
    <source>
        <dbReference type="ARBA" id="ARBA00023136"/>
    </source>
</evidence>
<dbReference type="GO" id="GO:0070762">
    <property type="term" value="C:nuclear pore transmembrane ring"/>
    <property type="evidence" value="ECO:0007669"/>
    <property type="project" value="TreeGrafter"/>
</dbReference>
<evidence type="ECO:0000256" key="1">
    <source>
        <dbReference type="ARBA" id="ARBA00004232"/>
    </source>
</evidence>
<evidence type="ECO:0000256" key="14">
    <source>
        <dbReference type="SAM" id="Phobius"/>
    </source>
</evidence>
<gene>
    <name evidence="16" type="ORF">A4X03_0g2465</name>
    <name evidence="15" type="ORF">JKIAZH3_G380</name>
</gene>
<keyword evidence="10" id="KW-0906">Nuclear pore complex</keyword>
<evidence type="ECO:0000313" key="18">
    <source>
        <dbReference type="Proteomes" id="UP000836402"/>
    </source>
</evidence>
<dbReference type="GO" id="GO:0031965">
    <property type="term" value="C:nuclear membrane"/>
    <property type="evidence" value="ECO:0007669"/>
    <property type="project" value="UniProtKB-SubCell"/>
</dbReference>
<keyword evidence="12" id="KW-0539">Nucleus</keyword>
<proteinExistence type="inferred from homology"/>
<feature type="transmembrane region" description="Helical" evidence="14">
    <location>
        <begin position="269"/>
        <end position="291"/>
    </location>
</feature>
<keyword evidence="11 14" id="KW-0472">Membrane</keyword>
<evidence type="ECO:0000256" key="9">
    <source>
        <dbReference type="ARBA" id="ARBA00023010"/>
    </source>
</evidence>
<evidence type="ECO:0000256" key="7">
    <source>
        <dbReference type="ARBA" id="ARBA00022927"/>
    </source>
</evidence>
<evidence type="ECO:0000256" key="8">
    <source>
        <dbReference type="ARBA" id="ARBA00022989"/>
    </source>
</evidence>
<organism evidence="16 17">
    <name type="scientific">Tilletia caries</name>
    <name type="common">wheat bunt fungus</name>
    <dbReference type="NCBI Taxonomy" id="13290"/>
    <lineage>
        <taxon>Eukaryota</taxon>
        <taxon>Fungi</taxon>
        <taxon>Dikarya</taxon>
        <taxon>Basidiomycota</taxon>
        <taxon>Ustilaginomycotina</taxon>
        <taxon>Exobasidiomycetes</taxon>
        <taxon>Tilletiales</taxon>
        <taxon>Tilletiaceae</taxon>
        <taxon>Tilletia</taxon>
    </lineage>
</organism>
<evidence type="ECO:0000256" key="10">
    <source>
        <dbReference type="ARBA" id="ARBA00023132"/>
    </source>
</evidence>
<name>A0A177UGC1_9BASI</name>
<keyword evidence="7" id="KW-0653">Protein transport</keyword>
<feature type="region of interest" description="Disordered" evidence="13">
    <location>
        <begin position="166"/>
        <end position="186"/>
    </location>
</feature>
<accession>A0A177UGC1</accession>
<dbReference type="GO" id="GO:0051028">
    <property type="term" value="P:mRNA transport"/>
    <property type="evidence" value="ECO:0007669"/>
    <property type="project" value="UniProtKB-KW"/>
</dbReference>
<dbReference type="GO" id="GO:0005816">
    <property type="term" value="C:spindle pole body"/>
    <property type="evidence" value="ECO:0007669"/>
    <property type="project" value="TreeGrafter"/>
</dbReference>
<dbReference type="EMBL" id="CAJHJG010005073">
    <property type="protein sequence ID" value="CAD6947315.1"/>
    <property type="molecule type" value="Genomic_DNA"/>
</dbReference>
<reference evidence="16" key="2">
    <citation type="journal article" date="2019" name="IMA Fungus">
        <title>Genome sequencing and comparison of five Tilletia species to identify candidate genes for the detection of regulated species infecting wheat.</title>
        <authorList>
            <person name="Nguyen H.D.T."/>
            <person name="Sultana T."/>
            <person name="Kesanakurti P."/>
            <person name="Hambleton S."/>
        </authorList>
    </citation>
    <scope>NUCLEOTIDE SEQUENCE</scope>
    <source>
        <strain evidence="16">DAOMC 238032</strain>
    </source>
</reference>
<dbReference type="GO" id="GO:0006999">
    <property type="term" value="P:nuclear pore organization"/>
    <property type="evidence" value="ECO:0007669"/>
    <property type="project" value="TreeGrafter"/>
</dbReference>
<evidence type="ECO:0000313" key="17">
    <source>
        <dbReference type="Proteomes" id="UP000077671"/>
    </source>
</evidence>